<dbReference type="PANTHER" id="PTHR43317">
    <property type="entry name" value="THERMOSPERMINE SYNTHASE ACAULIS5"/>
    <property type="match status" value="1"/>
</dbReference>
<dbReference type="InterPro" id="IPR001045">
    <property type="entry name" value="Spermi_synthase"/>
</dbReference>
<keyword evidence="3 4" id="KW-0620">Polyamine biosynthesis</keyword>
<name>E0I9Y6_9BACL</name>
<gene>
    <name evidence="4" type="primary">speE</name>
    <name evidence="7" type="ORF">PaecuDRAFT_2473</name>
</gene>
<dbReference type="GO" id="GO:0008295">
    <property type="term" value="P:spermidine biosynthetic process"/>
    <property type="evidence" value="ECO:0007669"/>
    <property type="project" value="UniProtKB-UniRule"/>
</dbReference>
<feature type="transmembrane region" description="Helical" evidence="4">
    <location>
        <begin position="6"/>
        <end position="24"/>
    </location>
</feature>
<evidence type="ECO:0000313" key="8">
    <source>
        <dbReference type="Proteomes" id="UP000005387"/>
    </source>
</evidence>
<dbReference type="PROSITE" id="PS51006">
    <property type="entry name" value="PABS_2"/>
    <property type="match status" value="1"/>
</dbReference>
<dbReference type="InterPro" id="IPR029063">
    <property type="entry name" value="SAM-dependent_MTases_sf"/>
</dbReference>
<dbReference type="Gene3D" id="3.40.50.150">
    <property type="entry name" value="Vaccinia Virus protein VP39"/>
    <property type="match status" value="1"/>
</dbReference>
<dbReference type="CDD" id="cd02440">
    <property type="entry name" value="AdoMet_MTases"/>
    <property type="match status" value="1"/>
</dbReference>
<protein>
    <recommendedName>
        <fullName evidence="4">Polyamine aminopropyltransferase</fullName>
    </recommendedName>
    <alternativeName>
        <fullName evidence="4">Putrescine aminopropyltransferase</fullName>
        <shortName evidence="4">PAPT</shortName>
    </alternativeName>
    <alternativeName>
        <fullName evidence="4">Spermidine synthase</fullName>
        <shortName evidence="4">SPDS</shortName>
        <shortName evidence="4">SPDSY</shortName>
        <ecNumber evidence="4">2.5.1.16</ecNumber>
    </alternativeName>
</protein>
<accession>E0I9Y6</accession>
<comment type="subunit">
    <text evidence="4">Homodimer or homotetramer.</text>
</comment>
<keyword evidence="4" id="KW-1133">Transmembrane helix</keyword>
<keyword evidence="4" id="KW-0812">Transmembrane</keyword>
<dbReference type="GO" id="GO:0005886">
    <property type="term" value="C:plasma membrane"/>
    <property type="evidence" value="ECO:0007669"/>
    <property type="project" value="UniProtKB-SubCell"/>
</dbReference>
<dbReference type="OrthoDB" id="9793120at2"/>
<feature type="binding site" evidence="4">
    <location>
        <begin position="163"/>
        <end position="164"/>
    </location>
    <ligand>
        <name>S-methyl-5'-thioadenosine</name>
        <dbReference type="ChEBI" id="CHEBI:17509"/>
    </ligand>
</feature>
<reference evidence="7 8" key="1">
    <citation type="submission" date="2010-07" db="EMBL/GenBank/DDBJ databases">
        <title>The draft genome of Paenibacillus curdlanolyticus YK9.</title>
        <authorList>
            <consortium name="US DOE Joint Genome Institute (JGI-PGF)"/>
            <person name="Lucas S."/>
            <person name="Copeland A."/>
            <person name="Lapidus A."/>
            <person name="Cheng J.-F."/>
            <person name="Bruce D."/>
            <person name="Goodwin L."/>
            <person name="Pitluck S."/>
            <person name="Land M.L."/>
            <person name="Hauser L."/>
            <person name="Chang Y.-J."/>
            <person name="Jeffries C."/>
            <person name="Anderson I.J."/>
            <person name="Johnson E."/>
            <person name="Loganathan U."/>
            <person name="Mulhopadhyay B."/>
            <person name="Kyrpides N."/>
            <person name="Woyke T.J."/>
        </authorList>
    </citation>
    <scope>NUCLEOTIDE SEQUENCE [LARGE SCALE GENOMIC DNA]</scope>
    <source>
        <strain evidence="7 8">YK9</strain>
    </source>
</reference>
<dbReference type="PANTHER" id="PTHR43317:SF1">
    <property type="entry name" value="THERMOSPERMINE SYNTHASE ACAULIS5"/>
    <property type="match status" value="1"/>
</dbReference>
<evidence type="ECO:0000256" key="4">
    <source>
        <dbReference type="HAMAP-Rule" id="MF_00198"/>
    </source>
</evidence>
<dbReference type="SUPFAM" id="SSF53335">
    <property type="entry name" value="S-adenosyl-L-methionine-dependent methyltransferases"/>
    <property type="match status" value="1"/>
</dbReference>
<feature type="binding site" evidence="4">
    <location>
        <position position="129"/>
    </location>
    <ligand>
        <name>S-methyl-5'-thioadenosine</name>
        <dbReference type="ChEBI" id="CHEBI:17509"/>
    </ligand>
</feature>
<dbReference type="HAMAP" id="MF_00198">
    <property type="entry name" value="Spermidine_synth"/>
    <property type="match status" value="1"/>
</dbReference>
<evidence type="ECO:0000313" key="7">
    <source>
        <dbReference type="EMBL" id="EFM10563.1"/>
    </source>
</evidence>
<keyword evidence="8" id="KW-1185">Reference proteome</keyword>
<feature type="binding site" evidence="4">
    <location>
        <position position="54"/>
    </location>
    <ligand>
        <name>S-methyl-5'-thioadenosine</name>
        <dbReference type="ChEBI" id="CHEBI:17509"/>
    </ligand>
</feature>
<dbReference type="eggNOG" id="COG4262">
    <property type="taxonomic scope" value="Bacteria"/>
</dbReference>
<dbReference type="RefSeq" id="WP_006038467.1">
    <property type="nucleotide sequence ID" value="NZ_AEDD01000006.1"/>
</dbReference>
<keyword evidence="2 4" id="KW-0808">Transferase</keyword>
<dbReference type="Proteomes" id="UP000005387">
    <property type="component" value="Unassembled WGS sequence"/>
</dbReference>
<evidence type="ECO:0000259" key="6">
    <source>
        <dbReference type="PROSITE" id="PS51006"/>
    </source>
</evidence>
<evidence type="ECO:0000256" key="5">
    <source>
        <dbReference type="PROSITE-ProRule" id="PRU00354"/>
    </source>
</evidence>
<comment type="caution">
    <text evidence="4">Lacks conserved residue(s) required for the propagation of feature annotation.</text>
</comment>
<dbReference type="GO" id="GO:0010487">
    <property type="term" value="F:thermospermine synthase activity"/>
    <property type="evidence" value="ECO:0007669"/>
    <property type="project" value="UniProtKB-ARBA"/>
</dbReference>
<dbReference type="EC" id="2.5.1.16" evidence="4"/>
<comment type="pathway">
    <text evidence="4">Amine and polyamine biosynthesis; spermidine biosynthesis; spermidine from putrescine: step 1/1.</text>
</comment>
<feature type="active site" description="Proton acceptor" evidence="4 5">
    <location>
        <position position="181"/>
    </location>
</feature>
<evidence type="ECO:0000256" key="2">
    <source>
        <dbReference type="ARBA" id="ARBA00022679"/>
    </source>
</evidence>
<comment type="subcellular location">
    <subcellularLocation>
        <location evidence="4">Cell membrane</location>
        <topology evidence="4">Single-pass membrane protein</topology>
    </subcellularLocation>
</comment>
<keyword evidence="4" id="KW-0472">Membrane</keyword>
<comment type="catalytic activity">
    <reaction evidence="4">
        <text>S-adenosyl 3-(methylsulfanyl)propylamine + putrescine = S-methyl-5'-thioadenosine + spermidine + H(+)</text>
        <dbReference type="Rhea" id="RHEA:12721"/>
        <dbReference type="ChEBI" id="CHEBI:15378"/>
        <dbReference type="ChEBI" id="CHEBI:17509"/>
        <dbReference type="ChEBI" id="CHEBI:57443"/>
        <dbReference type="ChEBI" id="CHEBI:57834"/>
        <dbReference type="ChEBI" id="CHEBI:326268"/>
        <dbReference type="EC" id="2.5.1.16"/>
    </reaction>
</comment>
<dbReference type="UniPathway" id="UPA00248">
    <property type="reaction ID" value="UER00314"/>
</dbReference>
<dbReference type="GO" id="GO:0004766">
    <property type="term" value="F:spermidine synthase activity"/>
    <property type="evidence" value="ECO:0007669"/>
    <property type="project" value="UniProtKB-UniRule"/>
</dbReference>
<organism evidence="7 8">
    <name type="scientific">Paenibacillus curdlanolyticus YK9</name>
    <dbReference type="NCBI Taxonomy" id="717606"/>
    <lineage>
        <taxon>Bacteria</taxon>
        <taxon>Bacillati</taxon>
        <taxon>Bacillota</taxon>
        <taxon>Bacilli</taxon>
        <taxon>Bacillales</taxon>
        <taxon>Paenibacillaceae</taxon>
        <taxon>Paenibacillus</taxon>
    </lineage>
</organism>
<evidence type="ECO:0000256" key="3">
    <source>
        <dbReference type="ARBA" id="ARBA00023115"/>
    </source>
</evidence>
<dbReference type="EMBL" id="AEDD01000006">
    <property type="protein sequence ID" value="EFM10563.1"/>
    <property type="molecule type" value="Genomic_DNA"/>
</dbReference>
<dbReference type="AlphaFoldDB" id="E0I9Y6"/>
<keyword evidence="4" id="KW-0745">Spermidine biosynthesis</keyword>
<dbReference type="Pfam" id="PF01564">
    <property type="entry name" value="Spermine_synth"/>
    <property type="match status" value="1"/>
</dbReference>
<comment type="function">
    <text evidence="4">Catalyzes the irreversible transfer of a propylamine group from the amino donor S-adenosylmethioninamine (decarboxy-AdoMet) to putrescine (1,4-diaminobutane) to yield spermidine.</text>
</comment>
<dbReference type="InterPro" id="IPR030374">
    <property type="entry name" value="PABS"/>
</dbReference>
<proteinExistence type="inferred from homology"/>
<dbReference type="STRING" id="717606.PaecuDRAFT_2473"/>
<comment type="similarity">
    <text evidence="1 4">Belongs to the spermidine/spermine synthase family.</text>
</comment>
<feature type="domain" description="PABS" evidence="6">
    <location>
        <begin position="26"/>
        <end position="264"/>
    </location>
</feature>
<keyword evidence="4" id="KW-0963">Cytoplasm</keyword>
<evidence type="ECO:0000256" key="1">
    <source>
        <dbReference type="ARBA" id="ARBA00007867"/>
    </source>
</evidence>
<sequence length="324" mass="36524">MIAYVLGGAIGAVLILSIWGSLYWRERWLESYIMEEEEPDGPYNVILRKKSPYQKIAVAESDGIYHLYADGSEMLSTDKAEDQYAEAIVHIPMAAARNRESVLIIGSGAGITAREVLRYEEVESITAVDLDPLIVEMGRTFEPFVAFTRGSLNDPRVTTVLEDGRTFIETSNDRWNVIIIDLPDPSMQAPALNKLFSVEFYRLLKTRLHPGGAIAIACSVVSTSPEYLAAVRATLKTAGFSVAPYHWDYIVEFAVDWGFCLATLRPMDVLSLEPLVSVQHLSEERLEDMFRLPRYLRVEWDEDEVQTDKNTLLADILAGEFQDY</sequence>
<feature type="binding site" evidence="4">
    <location>
        <position position="190"/>
    </location>
    <ligand>
        <name>S-methyl-5'-thioadenosine</name>
        <dbReference type="ChEBI" id="CHEBI:17509"/>
    </ligand>
</feature>